<protein>
    <submittedName>
        <fullName evidence="1">Cell wall-binding protein</fullName>
    </submittedName>
</protein>
<accession>A0A930DSK4</accession>
<comment type="caution">
    <text evidence="1">The sequence shown here is derived from an EMBL/GenBank/DDBJ whole genome shotgun (WGS) entry which is preliminary data.</text>
</comment>
<dbReference type="EMBL" id="JABZRD010000348">
    <property type="protein sequence ID" value="MBF1284053.1"/>
    <property type="molecule type" value="Genomic_DNA"/>
</dbReference>
<gene>
    <name evidence="1" type="ORF">HXM93_05935</name>
</gene>
<reference evidence="1" key="1">
    <citation type="submission" date="2020-04" db="EMBL/GenBank/DDBJ databases">
        <title>Deep metagenomics examines the oral microbiome during advanced dental caries in children, revealing novel taxa and co-occurrences with host molecules.</title>
        <authorList>
            <person name="Baker J.L."/>
            <person name="Morton J.T."/>
            <person name="Dinis M."/>
            <person name="Alvarez R."/>
            <person name="Tran N.C."/>
            <person name="Knight R."/>
            <person name="Edlund A."/>
        </authorList>
    </citation>
    <scope>NUCLEOTIDE SEQUENCE</scope>
    <source>
        <strain evidence="1">JCVI_24_bin.2</strain>
    </source>
</reference>
<sequence length="91" mass="9981">SGKGATGIKQDYVYFNGRLQKADKGSHYQKITLPGQNRSYVINEAGRVMKSKTKYRDADGNKWSVNASGVITLDEGLDTVELLSPTVTDID</sequence>
<proteinExistence type="predicted"/>
<evidence type="ECO:0000313" key="1">
    <source>
        <dbReference type="EMBL" id="MBF1284053.1"/>
    </source>
</evidence>
<dbReference type="Proteomes" id="UP000709351">
    <property type="component" value="Unassembled WGS sequence"/>
</dbReference>
<evidence type="ECO:0000313" key="2">
    <source>
        <dbReference type="Proteomes" id="UP000709351"/>
    </source>
</evidence>
<name>A0A930DSK4_9FIRM</name>
<dbReference type="AlphaFoldDB" id="A0A930DSK4"/>
<feature type="non-terminal residue" evidence="1">
    <location>
        <position position="1"/>
    </location>
</feature>
<organism evidence="1 2">
    <name type="scientific">Oribacterium parvum</name>
    <dbReference type="NCBI Taxonomy" id="1501329"/>
    <lineage>
        <taxon>Bacteria</taxon>
        <taxon>Bacillati</taxon>
        <taxon>Bacillota</taxon>
        <taxon>Clostridia</taxon>
        <taxon>Lachnospirales</taxon>
        <taxon>Lachnospiraceae</taxon>
        <taxon>Oribacterium</taxon>
    </lineage>
</organism>